<keyword evidence="2" id="KW-1185">Reference proteome</keyword>
<protein>
    <submittedName>
        <fullName evidence="1">Uncharacterized protein</fullName>
    </submittedName>
</protein>
<proteinExistence type="predicted"/>
<accession>A0ACB9ZJG3</accession>
<evidence type="ECO:0000313" key="1">
    <source>
        <dbReference type="EMBL" id="KAI5647688.1"/>
    </source>
</evidence>
<dbReference type="Proteomes" id="UP001060085">
    <property type="component" value="Linkage Group LG08"/>
</dbReference>
<comment type="caution">
    <text evidence="1">The sequence shown here is derived from an EMBL/GenBank/DDBJ whole genome shotgun (WGS) entry which is preliminary data.</text>
</comment>
<name>A0ACB9ZJG3_CATRO</name>
<dbReference type="EMBL" id="CM044708">
    <property type="protein sequence ID" value="KAI5647688.1"/>
    <property type="molecule type" value="Genomic_DNA"/>
</dbReference>
<gene>
    <name evidence="1" type="ORF">M9H77_33693</name>
</gene>
<reference evidence="2" key="1">
    <citation type="journal article" date="2023" name="Nat. Plants">
        <title>Single-cell RNA sequencing provides a high-resolution roadmap for understanding the multicellular compartmentation of specialized metabolism.</title>
        <authorList>
            <person name="Sun S."/>
            <person name="Shen X."/>
            <person name="Li Y."/>
            <person name="Li Y."/>
            <person name="Wang S."/>
            <person name="Li R."/>
            <person name="Zhang H."/>
            <person name="Shen G."/>
            <person name="Guo B."/>
            <person name="Wei J."/>
            <person name="Xu J."/>
            <person name="St-Pierre B."/>
            <person name="Chen S."/>
            <person name="Sun C."/>
        </authorList>
    </citation>
    <scope>NUCLEOTIDE SEQUENCE [LARGE SCALE GENOMIC DNA]</scope>
</reference>
<organism evidence="1 2">
    <name type="scientific">Catharanthus roseus</name>
    <name type="common">Madagascar periwinkle</name>
    <name type="synonym">Vinca rosea</name>
    <dbReference type="NCBI Taxonomy" id="4058"/>
    <lineage>
        <taxon>Eukaryota</taxon>
        <taxon>Viridiplantae</taxon>
        <taxon>Streptophyta</taxon>
        <taxon>Embryophyta</taxon>
        <taxon>Tracheophyta</taxon>
        <taxon>Spermatophyta</taxon>
        <taxon>Magnoliopsida</taxon>
        <taxon>eudicotyledons</taxon>
        <taxon>Gunneridae</taxon>
        <taxon>Pentapetalae</taxon>
        <taxon>asterids</taxon>
        <taxon>lamiids</taxon>
        <taxon>Gentianales</taxon>
        <taxon>Apocynaceae</taxon>
        <taxon>Rauvolfioideae</taxon>
        <taxon>Vinceae</taxon>
        <taxon>Catharanthinae</taxon>
        <taxon>Catharanthus</taxon>
    </lineage>
</organism>
<evidence type="ECO:0000313" key="2">
    <source>
        <dbReference type="Proteomes" id="UP001060085"/>
    </source>
</evidence>
<sequence length="351" mass="39325">MSISPPTATTTNATSSAVEHHHQTYWCHECDMSVLLQRRSTTTFPPLCPHCRRDFLEQMDSLPPPPPPPPNPTTANLFPFQPFDDTISLPLPYAAQSDDNFLLDSPYLQRLIQHLMTSNNNSNGTSPIPPPHFNSPASKSAIESLAHVKIDVEFLQKDPTIVCPVCKDQFVIDSEAKILPCKHMYHSDCIIPWLEMNNSCPVCRYRLQSHDEIEIEAEDRVNFTGPPRLDELLDDAEDLFMFRNTLRNIVRRHQFNHSNNNDNVNEQHSNGSRFVADDFLFSPSQIGEAEGGSRDVNGRIGNHVERADSVETVSSWPRWQIEGSGSGDGEIGFGVSTSSSRVGEDMDNVKA</sequence>